<dbReference type="InterPro" id="IPR013785">
    <property type="entry name" value="Aldolase_TIM"/>
</dbReference>
<dbReference type="PANTHER" id="PTHR43273">
    <property type="entry name" value="ANAEROBIC SULFATASE-MATURATING ENZYME HOMOLOG ASLB-RELATED"/>
    <property type="match status" value="1"/>
</dbReference>
<dbReference type="InterPro" id="IPR023867">
    <property type="entry name" value="Sulphatase_maturase_rSAM"/>
</dbReference>
<proteinExistence type="predicted"/>
<protein>
    <submittedName>
        <fullName evidence="8">Radical SAM domain protein</fullName>
    </submittedName>
</protein>
<dbReference type="InterPro" id="IPR007197">
    <property type="entry name" value="rSAM"/>
</dbReference>
<keyword evidence="4" id="KW-0479">Metal-binding</keyword>
<evidence type="ECO:0000256" key="6">
    <source>
        <dbReference type="ARBA" id="ARBA00023014"/>
    </source>
</evidence>
<evidence type="ECO:0000256" key="1">
    <source>
        <dbReference type="ARBA" id="ARBA00001966"/>
    </source>
</evidence>
<dbReference type="HOGENOM" id="CLU_777602_0_0_2"/>
<reference evidence="8 9" key="1">
    <citation type="journal article" date="2010" name="Stand. Genomic Sci.">
        <title>Complete genome sequence of Methanoplanus petrolearius type strain (SEBR 4847).</title>
        <authorList>
            <person name="Brambilla E."/>
            <person name="Djao O.D."/>
            <person name="Daligault H."/>
            <person name="Lapidus A."/>
            <person name="Lucas S."/>
            <person name="Hammon N."/>
            <person name="Nolan M."/>
            <person name="Tice H."/>
            <person name="Cheng J.F."/>
            <person name="Han C."/>
            <person name="Tapia R."/>
            <person name="Goodwin L."/>
            <person name="Pitluck S."/>
            <person name="Liolios K."/>
            <person name="Ivanova N."/>
            <person name="Mavromatis K."/>
            <person name="Mikhailova N."/>
            <person name="Pati A."/>
            <person name="Chen A."/>
            <person name="Palaniappan K."/>
            <person name="Land M."/>
            <person name="Hauser L."/>
            <person name="Chang Y.J."/>
            <person name="Jeffries C.D."/>
            <person name="Rohde M."/>
            <person name="Spring S."/>
            <person name="Sikorski J."/>
            <person name="Goker M."/>
            <person name="Woyke T."/>
            <person name="Bristow J."/>
            <person name="Eisen J.A."/>
            <person name="Markowitz V."/>
            <person name="Hugenholtz P."/>
            <person name="Kyrpides N.C."/>
            <person name="Klenk H.P."/>
        </authorList>
    </citation>
    <scope>NUCLEOTIDE SEQUENCE [LARGE SCALE GENOMIC DNA]</scope>
    <source>
        <strain evidence="9">DSM 11571 / OCM 486 / SEBR 4847</strain>
    </source>
</reference>
<dbReference type="GO" id="GO:0051539">
    <property type="term" value="F:4 iron, 4 sulfur cluster binding"/>
    <property type="evidence" value="ECO:0007669"/>
    <property type="project" value="UniProtKB-KW"/>
</dbReference>
<dbReference type="NCBIfam" id="TIGR04085">
    <property type="entry name" value="rSAM_more_4Fe4S"/>
    <property type="match status" value="1"/>
</dbReference>
<evidence type="ECO:0000256" key="5">
    <source>
        <dbReference type="ARBA" id="ARBA00023004"/>
    </source>
</evidence>
<evidence type="ECO:0000256" key="3">
    <source>
        <dbReference type="ARBA" id="ARBA00022691"/>
    </source>
</evidence>
<dbReference type="Pfam" id="PF04055">
    <property type="entry name" value="Radical_SAM"/>
    <property type="match status" value="1"/>
</dbReference>
<dbReference type="eggNOG" id="arCOG00938">
    <property type="taxonomic scope" value="Archaea"/>
</dbReference>
<keyword evidence="5" id="KW-0408">Iron</keyword>
<dbReference type="AlphaFoldDB" id="E1RJU6"/>
<evidence type="ECO:0000259" key="7">
    <source>
        <dbReference type="Pfam" id="PF04055"/>
    </source>
</evidence>
<dbReference type="GO" id="GO:0016491">
    <property type="term" value="F:oxidoreductase activity"/>
    <property type="evidence" value="ECO:0007669"/>
    <property type="project" value="InterPro"/>
</dbReference>
<keyword evidence="2" id="KW-0004">4Fe-4S</keyword>
<dbReference type="EMBL" id="CP002117">
    <property type="protein sequence ID" value="ADN36830.1"/>
    <property type="molecule type" value="Genomic_DNA"/>
</dbReference>
<keyword evidence="9" id="KW-1185">Reference proteome</keyword>
<evidence type="ECO:0000313" key="9">
    <source>
        <dbReference type="Proteomes" id="UP000006565"/>
    </source>
</evidence>
<dbReference type="PROSITE" id="PS01305">
    <property type="entry name" value="MOAA_NIFB_PQQE"/>
    <property type="match status" value="1"/>
</dbReference>
<dbReference type="NCBIfam" id="TIGR04084">
    <property type="entry name" value="rSAM_AF0577"/>
    <property type="match status" value="1"/>
</dbReference>
<keyword evidence="6" id="KW-0411">Iron-sulfur</keyword>
<dbReference type="SFLD" id="SFLDS00029">
    <property type="entry name" value="Radical_SAM"/>
    <property type="match status" value="1"/>
</dbReference>
<dbReference type="KEGG" id="mpi:Mpet_2082"/>
<dbReference type="RefSeq" id="WP_013330007.1">
    <property type="nucleotide sequence ID" value="NC_014507.1"/>
</dbReference>
<dbReference type="OrthoDB" id="30736at2157"/>
<feature type="domain" description="Radical SAM core" evidence="7">
    <location>
        <begin position="7"/>
        <end position="156"/>
    </location>
</feature>
<dbReference type="SFLD" id="SFLDG01104">
    <property type="entry name" value="Uncharacterised_Radical_SAM_Su"/>
    <property type="match status" value="1"/>
</dbReference>
<dbReference type="InterPro" id="IPR058240">
    <property type="entry name" value="rSAM_sf"/>
</dbReference>
<name>E1RJU6_METP4</name>
<dbReference type="SFLD" id="SFLDG01067">
    <property type="entry name" value="SPASM/twitch_domain_containing"/>
    <property type="match status" value="1"/>
</dbReference>
<dbReference type="SUPFAM" id="SSF102114">
    <property type="entry name" value="Radical SAM enzymes"/>
    <property type="match status" value="1"/>
</dbReference>
<dbReference type="CDD" id="cd01335">
    <property type="entry name" value="Radical_SAM"/>
    <property type="match status" value="1"/>
</dbReference>
<dbReference type="InterPro" id="IPR023819">
    <property type="entry name" value="Pep-mod_rSAM_AF0577"/>
</dbReference>
<organism evidence="8 9">
    <name type="scientific">Methanolacinia petrolearia (strain DSM 11571 / OCM 486 / SEBR 4847)</name>
    <name type="common">Methanoplanus petrolearius</name>
    <dbReference type="NCBI Taxonomy" id="679926"/>
    <lineage>
        <taxon>Archaea</taxon>
        <taxon>Methanobacteriati</taxon>
        <taxon>Methanobacteriota</taxon>
        <taxon>Stenosarchaea group</taxon>
        <taxon>Methanomicrobia</taxon>
        <taxon>Methanomicrobiales</taxon>
        <taxon>Methanomicrobiaceae</taxon>
        <taxon>Methanolacinia</taxon>
    </lineage>
</organism>
<dbReference type="STRING" id="679926.Mpet_2082"/>
<sequence>MYYHLIVNDECNLNCSYCRGKEFFSCESDLESCDECVLLPSSPEYSPENLYSFLKKDDEPGILFYGGEPTLRPDLLMGFMDKMPSCRFSIYTNGLLIRNLPPGYIRRLDTILLSIDGDRRTTDGYRGEEVYDGLMESIKYINDSGFLGEIVARMTVAEKTNIYESVTFLADNKDYTFSSIHWQMDANFWYDYSERPGFREWIEESYNPGIARLAKKWLELIRETGIVPRWYPFCGLVYDILTGSGMAPAPMRCGAGHMNYAIQTDGNIVPCPCMVGMKGFYSGNIFDSDPKNLEKTEPGGDCLECDIAGFCGGRCLYSNVIRPWPEEGRRLVYGSVLNLKSAVESVIPEIQEMIGQGLISAEDFRINKYNGCEIIP</sequence>
<dbReference type="InterPro" id="IPR023885">
    <property type="entry name" value="4Fe4S-binding_SPASM_dom"/>
</dbReference>
<dbReference type="GO" id="GO:0046872">
    <property type="term" value="F:metal ion binding"/>
    <property type="evidence" value="ECO:0007669"/>
    <property type="project" value="UniProtKB-KW"/>
</dbReference>
<evidence type="ECO:0000256" key="4">
    <source>
        <dbReference type="ARBA" id="ARBA00022723"/>
    </source>
</evidence>
<dbReference type="GeneID" id="9744563"/>
<keyword evidence="3" id="KW-0949">S-adenosyl-L-methionine</keyword>
<dbReference type="Gene3D" id="3.20.20.70">
    <property type="entry name" value="Aldolase class I"/>
    <property type="match status" value="1"/>
</dbReference>
<gene>
    <name evidence="8" type="ordered locus">Mpet_2082</name>
</gene>
<evidence type="ECO:0000256" key="2">
    <source>
        <dbReference type="ARBA" id="ARBA00022485"/>
    </source>
</evidence>
<evidence type="ECO:0000313" key="8">
    <source>
        <dbReference type="EMBL" id="ADN36830.1"/>
    </source>
</evidence>
<comment type="cofactor">
    <cofactor evidence="1">
        <name>[4Fe-4S] cluster</name>
        <dbReference type="ChEBI" id="CHEBI:49883"/>
    </cofactor>
</comment>
<accession>E1RJU6</accession>
<dbReference type="Proteomes" id="UP000006565">
    <property type="component" value="Chromosome"/>
</dbReference>
<dbReference type="PANTHER" id="PTHR43273:SF2">
    <property type="entry name" value="RADICAL SAM CORE DOMAIN-CONTAINING PROTEIN"/>
    <property type="match status" value="1"/>
</dbReference>
<dbReference type="InterPro" id="IPR000385">
    <property type="entry name" value="MoaA_NifB_PqqE_Fe-S-bd_CS"/>
</dbReference>